<organism evidence="7 8">
    <name type="scientific">Cuneatibacter caecimuris</name>
    <dbReference type="NCBI Taxonomy" id="1796618"/>
    <lineage>
        <taxon>Bacteria</taxon>
        <taxon>Bacillati</taxon>
        <taxon>Bacillota</taxon>
        <taxon>Clostridia</taxon>
        <taxon>Lachnospirales</taxon>
        <taxon>Lachnospiraceae</taxon>
        <taxon>Cuneatibacter</taxon>
    </lineage>
</organism>
<dbReference type="PIRSF" id="PIRSF000410">
    <property type="entry name" value="CheR"/>
    <property type="match status" value="1"/>
</dbReference>
<dbReference type="InterPro" id="IPR000780">
    <property type="entry name" value="CheR_MeTrfase"/>
</dbReference>
<gene>
    <name evidence="7" type="ORF">EV209_2384</name>
</gene>
<evidence type="ECO:0000256" key="3">
    <source>
        <dbReference type="ARBA" id="ARBA00022603"/>
    </source>
</evidence>
<dbReference type="PRINTS" id="PR00996">
    <property type="entry name" value="CHERMTFRASE"/>
</dbReference>
<dbReference type="SUPFAM" id="SSF53335">
    <property type="entry name" value="S-adenosyl-L-methionine-dependent methyltransferases"/>
    <property type="match status" value="1"/>
</dbReference>
<dbReference type="SMART" id="SM00138">
    <property type="entry name" value="MeTrc"/>
    <property type="match status" value="1"/>
</dbReference>
<name>A0A4Q7P2B2_9FIRM</name>
<dbReference type="GO" id="GO:0008983">
    <property type="term" value="F:protein-glutamate O-methyltransferase activity"/>
    <property type="evidence" value="ECO:0007669"/>
    <property type="project" value="UniProtKB-EC"/>
</dbReference>
<protein>
    <recommendedName>
        <fullName evidence="2">protein-glutamate O-methyltransferase</fullName>
        <ecNumber evidence="2">2.1.1.80</ecNumber>
    </recommendedName>
</protein>
<evidence type="ECO:0000259" key="6">
    <source>
        <dbReference type="PROSITE" id="PS50123"/>
    </source>
</evidence>
<dbReference type="Pfam" id="PF01739">
    <property type="entry name" value="CheR"/>
    <property type="match status" value="1"/>
</dbReference>
<evidence type="ECO:0000256" key="2">
    <source>
        <dbReference type="ARBA" id="ARBA00012534"/>
    </source>
</evidence>
<keyword evidence="4 7" id="KW-0808">Transferase</keyword>
<dbReference type="PANTHER" id="PTHR24422">
    <property type="entry name" value="CHEMOTAXIS PROTEIN METHYLTRANSFERASE"/>
    <property type="match status" value="1"/>
</dbReference>
<dbReference type="InterPro" id="IPR022641">
    <property type="entry name" value="CheR_N"/>
</dbReference>
<keyword evidence="8" id="KW-1185">Reference proteome</keyword>
<dbReference type="InterPro" id="IPR029063">
    <property type="entry name" value="SAM-dependent_MTases_sf"/>
</dbReference>
<dbReference type="InterPro" id="IPR036804">
    <property type="entry name" value="CheR_N_sf"/>
</dbReference>
<evidence type="ECO:0000256" key="1">
    <source>
        <dbReference type="ARBA" id="ARBA00001541"/>
    </source>
</evidence>
<evidence type="ECO:0000313" key="8">
    <source>
        <dbReference type="Proteomes" id="UP000292927"/>
    </source>
</evidence>
<proteinExistence type="predicted"/>
<dbReference type="Proteomes" id="UP000292927">
    <property type="component" value="Unassembled WGS sequence"/>
</dbReference>
<dbReference type="PANTHER" id="PTHR24422:SF19">
    <property type="entry name" value="CHEMOTAXIS PROTEIN METHYLTRANSFERASE"/>
    <property type="match status" value="1"/>
</dbReference>
<evidence type="ECO:0000313" key="7">
    <source>
        <dbReference type="EMBL" id="RZS94021.1"/>
    </source>
</evidence>
<dbReference type="EC" id="2.1.1.80" evidence="2"/>
<keyword evidence="5" id="KW-0949">S-adenosyl-L-methionine</keyword>
<dbReference type="AlphaFoldDB" id="A0A4Q7P2B2"/>
<keyword evidence="3 7" id="KW-0489">Methyltransferase</keyword>
<comment type="catalytic activity">
    <reaction evidence="1">
        <text>L-glutamyl-[protein] + S-adenosyl-L-methionine = [protein]-L-glutamate 5-O-methyl ester + S-adenosyl-L-homocysteine</text>
        <dbReference type="Rhea" id="RHEA:24452"/>
        <dbReference type="Rhea" id="RHEA-COMP:10208"/>
        <dbReference type="Rhea" id="RHEA-COMP:10311"/>
        <dbReference type="ChEBI" id="CHEBI:29973"/>
        <dbReference type="ChEBI" id="CHEBI:57856"/>
        <dbReference type="ChEBI" id="CHEBI:59789"/>
        <dbReference type="ChEBI" id="CHEBI:82795"/>
        <dbReference type="EC" id="2.1.1.80"/>
    </reaction>
</comment>
<sequence>MEYGRETVIRLTEYEFEEIVQYFRANYGINLQKKKVLVECRMAKELERLKVPSFAEYLRLLRRDRTGDVAAGMVNQLTTNYTYFLREPAHFSLLEQKIYPELFPRKYGPCQIWCAGCATGEECYTLAMSLCDYRESSGMAVNARILATDISEEVLKRAEKGIYPKKEKERLPVSWQEKYCVDMDAGHFCVEEYLKYHIRFLKHNLLAPLPEKQQFDVIFCRNVMIYFDKTVREQLVRRLEDCLKEGGYLFTGHAELLSREETRLEQVYPAVYRKVRTSE</sequence>
<dbReference type="Gene3D" id="3.40.50.150">
    <property type="entry name" value="Vaccinia Virus protein VP39"/>
    <property type="match status" value="1"/>
</dbReference>
<reference evidence="7 8" key="1">
    <citation type="submission" date="2019-02" db="EMBL/GenBank/DDBJ databases">
        <title>Genomic Encyclopedia of Type Strains, Phase IV (KMG-IV): sequencing the most valuable type-strain genomes for metagenomic binning, comparative biology and taxonomic classification.</title>
        <authorList>
            <person name="Goeker M."/>
        </authorList>
    </citation>
    <scope>NUCLEOTIDE SEQUENCE [LARGE SCALE GENOMIC DNA]</scope>
    <source>
        <strain evidence="7 8">DSM 29486</strain>
    </source>
</reference>
<accession>A0A4Q7P2B2</accession>
<evidence type="ECO:0000256" key="4">
    <source>
        <dbReference type="ARBA" id="ARBA00022679"/>
    </source>
</evidence>
<dbReference type="EMBL" id="SGXF01000005">
    <property type="protein sequence ID" value="RZS94021.1"/>
    <property type="molecule type" value="Genomic_DNA"/>
</dbReference>
<dbReference type="InterPro" id="IPR050903">
    <property type="entry name" value="Bact_Chemotaxis_MeTrfase"/>
</dbReference>
<dbReference type="InterPro" id="IPR022642">
    <property type="entry name" value="CheR_C"/>
</dbReference>
<dbReference type="GO" id="GO:0032259">
    <property type="term" value="P:methylation"/>
    <property type="evidence" value="ECO:0007669"/>
    <property type="project" value="UniProtKB-KW"/>
</dbReference>
<dbReference type="RefSeq" id="WP_330521171.1">
    <property type="nucleotide sequence ID" value="NZ_SGXF01000005.1"/>
</dbReference>
<dbReference type="PROSITE" id="PS50123">
    <property type="entry name" value="CHER"/>
    <property type="match status" value="1"/>
</dbReference>
<dbReference type="InterPro" id="IPR026024">
    <property type="entry name" value="Chemotaxis_MeTrfase_CheR"/>
</dbReference>
<dbReference type="SUPFAM" id="SSF47757">
    <property type="entry name" value="Chemotaxis receptor methyltransferase CheR, N-terminal domain"/>
    <property type="match status" value="1"/>
</dbReference>
<dbReference type="Gene3D" id="1.10.155.10">
    <property type="entry name" value="Chemotaxis receptor methyltransferase CheR, N-terminal domain"/>
    <property type="match status" value="1"/>
</dbReference>
<comment type="caution">
    <text evidence="7">The sequence shown here is derived from an EMBL/GenBank/DDBJ whole genome shotgun (WGS) entry which is preliminary data.</text>
</comment>
<dbReference type="Pfam" id="PF03705">
    <property type="entry name" value="CheR_N"/>
    <property type="match status" value="1"/>
</dbReference>
<evidence type="ECO:0000256" key="5">
    <source>
        <dbReference type="ARBA" id="ARBA00022691"/>
    </source>
</evidence>
<feature type="domain" description="CheR-type methyltransferase" evidence="6">
    <location>
        <begin position="4"/>
        <end position="277"/>
    </location>
</feature>